<dbReference type="PANTHER" id="PTHR30386:SF28">
    <property type="entry name" value="EXPORTED PROTEIN"/>
    <property type="match status" value="1"/>
</dbReference>
<dbReference type="EMBL" id="CAKLDM010000002">
    <property type="protein sequence ID" value="CAH0539839.1"/>
    <property type="molecule type" value="Genomic_DNA"/>
</dbReference>
<comment type="caution">
    <text evidence="2">The sequence shown here is derived from an EMBL/GenBank/DDBJ whole genome shotgun (WGS) entry which is preliminary data.</text>
</comment>
<reference evidence="2" key="1">
    <citation type="submission" date="2021-11" db="EMBL/GenBank/DDBJ databases">
        <authorList>
            <person name="Rodrigo-Torres L."/>
            <person name="Arahal R. D."/>
            <person name="Lucena T."/>
        </authorList>
    </citation>
    <scope>NUCLEOTIDE SEQUENCE</scope>
    <source>
        <strain evidence="2">CECT 7928</strain>
    </source>
</reference>
<feature type="transmembrane region" description="Helical" evidence="1">
    <location>
        <begin position="35"/>
        <end position="54"/>
    </location>
</feature>
<name>A0ABN8E3N9_9VIBR</name>
<keyword evidence="1" id="KW-0472">Membrane</keyword>
<dbReference type="Gene3D" id="1.10.287.470">
    <property type="entry name" value="Helix hairpin bin"/>
    <property type="match status" value="1"/>
</dbReference>
<dbReference type="PANTHER" id="PTHR30386">
    <property type="entry name" value="MEMBRANE FUSION SUBUNIT OF EMRAB-TOLC MULTIDRUG EFFLUX PUMP"/>
    <property type="match status" value="1"/>
</dbReference>
<evidence type="ECO:0000313" key="3">
    <source>
        <dbReference type="Proteomes" id="UP000838748"/>
    </source>
</evidence>
<dbReference type="Gene3D" id="2.40.30.170">
    <property type="match status" value="1"/>
</dbReference>
<gene>
    <name evidence="2" type="ORF">VMF7928_02484</name>
</gene>
<dbReference type="RefSeq" id="WP_237361917.1">
    <property type="nucleotide sequence ID" value="NZ_CAKLDM010000002.1"/>
</dbReference>
<dbReference type="Gene3D" id="2.40.50.100">
    <property type="match status" value="1"/>
</dbReference>
<evidence type="ECO:0000313" key="2">
    <source>
        <dbReference type="EMBL" id="CAH0539839.1"/>
    </source>
</evidence>
<dbReference type="Proteomes" id="UP000838748">
    <property type="component" value="Unassembled WGS sequence"/>
</dbReference>
<sequence length="350" mass="39515">MKVRFMLDKQKSPTSEKGVKVAYGQAKRTGYRLRWFLLLAAIIAPALFTIYWILRPQIFTIAPGIVTYQPINIVAPDTSTIREMYVKVGDTVLKGQPLFLLKNEVLDQEIKYLESEIKLLQQYNAQREKDEVSLYASAKANAEKNYTEMVAIKKKYDDYFSKGHVSTADYASVLNNYYTTQSQLSDATLQLQLAKIRGADEDYVGDLSNIIRSLQVELTQKEGQEGLLLVKAPFDGRVINELGRVGERVEASTEVMTFSRLSHRAEIDAYLDAKYIEKAKLGETATIKLPNGKKYVAKVSEPTQLALKLPVQLAKPFEGQKALMKVTLSFTDAQLNQNMLIEGMPVEVYF</sequence>
<proteinExistence type="predicted"/>
<keyword evidence="3" id="KW-1185">Reference proteome</keyword>
<dbReference type="InterPro" id="IPR050739">
    <property type="entry name" value="MFP"/>
</dbReference>
<keyword evidence="1" id="KW-1133">Transmembrane helix</keyword>
<keyword evidence="1" id="KW-0812">Transmembrane</keyword>
<evidence type="ECO:0000256" key="1">
    <source>
        <dbReference type="SAM" id="Phobius"/>
    </source>
</evidence>
<protein>
    <submittedName>
        <fullName evidence="2">Uncharacterized protein</fullName>
    </submittedName>
</protein>
<accession>A0ABN8E3N9</accession>
<organism evidence="2 3">
    <name type="scientific">Vibrio marisflavi CECT 7928</name>
    <dbReference type="NCBI Taxonomy" id="634439"/>
    <lineage>
        <taxon>Bacteria</taxon>
        <taxon>Pseudomonadati</taxon>
        <taxon>Pseudomonadota</taxon>
        <taxon>Gammaproteobacteria</taxon>
        <taxon>Vibrionales</taxon>
        <taxon>Vibrionaceae</taxon>
        <taxon>Vibrio</taxon>
    </lineage>
</organism>